<name>A0A2P2NFA9_RHIMU</name>
<reference evidence="1" key="1">
    <citation type="submission" date="2018-02" db="EMBL/GenBank/DDBJ databases">
        <title>Rhizophora mucronata_Transcriptome.</title>
        <authorList>
            <person name="Meera S.P."/>
            <person name="Sreeshan A."/>
            <person name="Augustine A."/>
        </authorList>
    </citation>
    <scope>NUCLEOTIDE SEQUENCE</scope>
    <source>
        <tissue evidence="1">Leaf</tissue>
    </source>
</reference>
<sequence length="15" mass="1884">MTNCWKLKCCFFNFV</sequence>
<proteinExistence type="predicted"/>
<protein>
    <submittedName>
        <fullName evidence="1">Uncharacterized protein</fullName>
    </submittedName>
</protein>
<evidence type="ECO:0000313" key="1">
    <source>
        <dbReference type="EMBL" id="MBX41133.1"/>
    </source>
</evidence>
<accession>A0A2P2NFA9</accession>
<organism evidence="1">
    <name type="scientific">Rhizophora mucronata</name>
    <name type="common">Asiatic mangrove</name>
    <dbReference type="NCBI Taxonomy" id="61149"/>
    <lineage>
        <taxon>Eukaryota</taxon>
        <taxon>Viridiplantae</taxon>
        <taxon>Streptophyta</taxon>
        <taxon>Embryophyta</taxon>
        <taxon>Tracheophyta</taxon>
        <taxon>Spermatophyta</taxon>
        <taxon>Magnoliopsida</taxon>
        <taxon>eudicotyledons</taxon>
        <taxon>Gunneridae</taxon>
        <taxon>Pentapetalae</taxon>
        <taxon>rosids</taxon>
        <taxon>fabids</taxon>
        <taxon>Malpighiales</taxon>
        <taxon>Rhizophoraceae</taxon>
        <taxon>Rhizophora</taxon>
    </lineage>
</organism>
<dbReference type="EMBL" id="GGEC01060649">
    <property type="protein sequence ID" value="MBX41133.1"/>
    <property type="molecule type" value="Transcribed_RNA"/>
</dbReference>